<keyword evidence="7" id="KW-0393">Immunoglobulin domain</keyword>
<dbReference type="FunFam" id="2.60.40.10:FF:000458">
    <property type="entry name" value="Molecular chaperone FimC"/>
    <property type="match status" value="1"/>
</dbReference>
<reference evidence="13" key="2">
    <citation type="journal article" date="2023" name="J. Antimicrob. Chemother.">
        <title>Emergence of OXA-48-producing Enterobacter hormaechei in a Swiss companion animal clinic and their genetic relationship to clinical human isolates.</title>
        <authorList>
            <person name="Dona V."/>
            <person name="Nordmann P."/>
            <person name="Kittl S."/>
            <person name="Schuller S."/>
            <person name="Bouvier M."/>
            <person name="Poirel L."/>
            <person name="Endimiani A."/>
            <person name="Perreten V."/>
        </authorList>
    </citation>
    <scope>NUCLEOTIDE SEQUENCE</scope>
    <source>
        <strain evidence="13">Ehh_25</strain>
    </source>
</reference>
<dbReference type="NCBIfam" id="NF007398">
    <property type="entry name" value="PRK09926.1"/>
    <property type="match status" value="1"/>
</dbReference>
<keyword evidence="3" id="KW-1029">Fimbrium biogenesis</keyword>
<evidence type="ECO:0000256" key="5">
    <source>
        <dbReference type="ARBA" id="ARBA00022764"/>
    </source>
</evidence>
<evidence type="ECO:0000256" key="4">
    <source>
        <dbReference type="ARBA" id="ARBA00022729"/>
    </source>
</evidence>
<sequence>MMRPIKTCFTALMLSAAFCVSHSAFADIVISGTRVIYPQSAKDVTVKMENRGNKPLLVQTWLDDGRDTANPQEIKLPFIVTPPVSRVDAAKGQTVRITYLGQPLPADRETMYWFNVLEVPPKSKDVDAQNMLQLAFRTRIKMFYRPDGLKGEPAVAAGQLKWSQQGSTLTARNDSPFYVSIARMDATIGGKKIEIEPHYVSPFATQSYSVKEAASARISKVTYISINDYGGSENHDANVN</sequence>
<dbReference type="EMBL" id="CP126746">
    <property type="protein sequence ID" value="WMB12022.1"/>
    <property type="molecule type" value="Genomic_DNA"/>
</dbReference>
<dbReference type="PANTHER" id="PTHR30251:SF2">
    <property type="entry name" value="FIMBRIAL CHAPERONE YADV-RELATED"/>
    <property type="match status" value="1"/>
</dbReference>
<dbReference type="SUPFAM" id="SSF49354">
    <property type="entry name" value="PapD-like"/>
    <property type="match status" value="1"/>
</dbReference>
<dbReference type="Pfam" id="PF02753">
    <property type="entry name" value="PapD_C"/>
    <property type="match status" value="1"/>
</dbReference>
<dbReference type="AlphaFoldDB" id="A0AAX3Z4I0"/>
<dbReference type="Proteomes" id="UP000662438">
    <property type="component" value="Unassembled WGS sequence"/>
</dbReference>
<dbReference type="RefSeq" id="WP_006810070.1">
    <property type="nucleotide sequence ID" value="NZ_CAIZUP010000002.1"/>
</dbReference>
<dbReference type="GeneID" id="93200875"/>
<evidence type="ECO:0000256" key="6">
    <source>
        <dbReference type="ARBA" id="ARBA00023186"/>
    </source>
</evidence>
<proteinExistence type="inferred from homology"/>
<evidence type="ECO:0000256" key="7">
    <source>
        <dbReference type="ARBA" id="ARBA00023319"/>
    </source>
</evidence>
<evidence type="ECO:0000256" key="1">
    <source>
        <dbReference type="ARBA" id="ARBA00004418"/>
    </source>
</evidence>
<dbReference type="Pfam" id="PF00345">
    <property type="entry name" value="PapD_N"/>
    <property type="match status" value="1"/>
</dbReference>
<comment type="subcellular location">
    <subcellularLocation>
        <location evidence="1 8">Periplasm</location>
    </subcellularLocation>
</comment>
<feature type="domain" description="Pili assembly chaperone N-terminal" evidence="10">
    <location>
        <begin position="28"/>
        <end position="150"/>
    </location>
</feature>
<feature type="chain" id="PRO_5043578961" evidence="9">
    <location>
        <begin position="27"/>
        <end position="240"/>
    </location>
</feature>
<evidence type="ECO:0000313" key="15">
    <source>
        <dbReference type="Proteomes" id="UP001229386"/>
    </source>
</evidence>
<evidence type="ECO:0000256" key="3">
    <source>
        <dbReference type="ARBA" id="ARBA00022558"/>
    </source>
</evidence>
<evidence type="ECO:0000256" key="2">
    <source>
        <dbReference type="ARBA" id="ARBA00007399"/>
    </source>
</evidence>
<dbReference type="EMBL" id="JADIXG010000004">
    <property type="protein sequence ID" value="MBF1969413.1"/>
    <property type="molecule type" value="Genomic_DNA"/>
</dbReference>
<keyword evidence="4 9" id="KW-0732">Signal</keyword>
<evidence type="ECO:0000256" key="9">
    <source>
        <dbReference type="SAM" id="SignalP"/>
    </source>
</evidence>
<protein>
    <submittedName>
        <fullName evidence="13">Fimbrial chaperone</fullName>
    </submittedName>
</protein>
<keyword evidence="6 8" id="KW-0143">Chaperone</keyword>
<evidence type="ECO:0000313" key="12">
    <source>
        <dbReference type="EMBL" id="MBF1969413.1"/>
    </source>
</evidence>
<dbReference type="PROSITE" id="PS00635">
    <property type="entry name" value="PILI_CHAPERONE"/>
    <property type="match status" value="1"/>
</dbReference>
<evidence type="ECO:0000313" key="13">
    <source>
        <dbReference type="EMBL" id="WMB12022.1"/>
    </source>
</evidence>
<dbReference type="InterPro" id="IPR018046">
    <property type="entry name" value="Pili_assmbl_chaperone_CS"/>
</dbReference>
<dbReference type="Gene3D" id="2.60.40.10">
    <property type="entry name" value="Immunoglobulins"/>
    <property type="match status" value="2"/>
</dbReference>
<dbReference type="SUPFAM" id="SSF49584">
    <property type="entry name" value="Periplasmic chaperone C-domain"/>
    <property type="match status" value="1"/>
</dbReference>
<organism evidence="13 15">
    <name type="scientific">Enterobacter hormaechei</name>
    <dbReference type="NCBI Taxonomy" id="158836"/>
    <lineage>
        <taxon>Bacteria</taxon>
        <taxon>Pseudomonadati</taxon>
        <taxon>Pseudomonadota</taxon>
        <taxon>Gammaproteobacteria</taxon>
        <taxon>Enterobacterales</taxon>
        <taxon>Enterobacteriaceae</taxon>
        <taxon>Enterobacter</taxon>
        <taxon>Enterobacter cloacae complex</taxon>
    </lineage>
</organism>
<dbReference type="InterPro" id="IPR001829">
    <property type="entry name" value="Pili_assmbl_chaperone_bac"/>
</dbReference>
<dbReference type="GO" id="GO:0030288">
    <property type="term" value="C:outer membrane-bounded periplasmic space"/>
    <property type="evidence" value="ECO:0007669"/>
    <property type="project" value="InterPro"/>
</dbReference>
<evidence type="ECO:0000256" key="8">
    <source>
        <dbReference type="RuleBase" id="RU003918"/>
    </source>
</evidence>
<dbReference type="InterPro" id="IPR036316">
    <property type="entry name" value="Pili_assmbl_chap_C_dom_sf"/>
</dbReference>
<evidence type="ECO:0000313" key="14">
    <source>
        <dbReference type="Proteomes" id="UP000662438"/>
    </source>
</evidence>
<dbReference type="InterPro" id="IPR016148">
    <property type="entry name" value="Pili_assmbl_chaperone_C"/>
</dbReference>
<dbReference type="PANTHER" id="PTHR30251">
    <property type="entry name" value="PILUS ASSEMBLY CHAPERONE"/>
    <property type="match status" value="1"/>
</dbReference>
<reference evidence="12 14" key="1">
    <citation type="submission" date="2020-10" db="EMBL/GenBank/DDBJ databases">
        <title>Genomic surveiliance of eskapee pathogens from blood stream infections in KZN.</title>
        <authorList>
            <person name="Hetsa B.A."/>
            <person name="Amoako D.G."/>
            <person name="Akebe A.L.K."/>
            <person name="Essack S."/>
        </authorList>
    </citation>
    <scope>NUCLEOTIDE SEQUENCE [LARGE SCALE GENOMIC DNA]</scope>
    <source>
        <strain evidence="12 14">E6</strain>
    </source>
</reference>
<gene>
    <name evidence="12" type="ORF">ISX34_05960</name>
    <name evidence="13" type="ORF">QPR60_04005</name>
</gene>
<dbReference type="InterPro" id="IPR008962">
    <property type="entry name" value="PapD-like_sf"/>
</dbReference>
<feature type="signal peptide" evidence="9">
    <location>
        <begin position="1"/>
        <end position="26"/>
    </location>
</feature>
<dbReference type="GO" id="GO:0071555">
    <property type="term" value="P:cell wall organization"/>
    <property type="evidence" value="ECO:0007669"/>
    <property type="project" value="InterPro"/>
</dbReference>
<accession>A0AAX3Z4I0</accession>
<dbReference type="PRINTS" id="PR00969">
    <property type="entry name" value="CHAPERONPILI"/>
</dbReference>
<keyword evidence="5" id="KW-0574">Periplasm</keyword>
<dbReference type="InterPro" id="IPR013783">
    <property type="entry name" value="Ig-like_fold"/>
</dbReference>
<dbReference type="InterPro" id="IPR050643">
    <property type="entry name" value="Periplasmic_pilus_chap"/>
</dbReference>
<dbReference type="InterPro" id="IPR016147">
    <property type="entry name" value="Pili_assmbl_chaperone_N"/>
</dbReference>
<dbReference type="Proteomes" id="UP001229386">
    <property type="component" value="Chromosome"/>
</dbReference>
<comment type="similarity">
    <text evidence="2 8">Belongs to the periplasmic pilus chaperone family.</text>
</comment>
<feature type="domain" description="Pili assembly chaperone C-terminal" evidence="11">
    <location>
        <begin position="172"/>
        <end position="232"/>
    </location>
</feature>
<name>A0AAX3Z4I0_9ENTR</name>
<evidence type="ECO:0000259" key="10">
    <source>
        <dbReference type="Pfam" id="PF00345"/>
    </source>
</evidence>
<evidence type="ECO:0000259" key="11">
    <source>
        <dbReference type="Pfam" id="PF02753"/>
    </source>
</evidence>